<evidence type="ECO:0000313" key="7">
    <source>
        <dbReference type="EMBL" id="MFD2823089.1"/>
    </source>
</evidence>
<evidence type="ECO:0000256" key="3">
    <source>
        <dbReference type="ARBA" id="ARBA00022989"/>
    </source>
</evidence>
<dbReference type="EMBL" id="JBHUOV010000001">
    <property type="protein sequence ID" value="MFD2823089.1"/>
    <property type="molecule type" value="Genomic_DNA"/>
</dbReference>
<accession>A0ABW5WKV1</accession>
<dbReference type="Pfam" id="PF01694">
    <property type="entry name" value="Rhomboid"/>
    <property type="match status" value="1"/>
</dbReference>
<keyword evidence="2 5" id="KW-0812">Transmembrane</keyword>
<dbReference type="PANTHER" id="PTHR43731">
    <property type="entry name" value="RHOMBOID PROTEASE"/>
    <property type="match status" value="1"/>
</dbReference>
<keyword evidence="7" id="KW-0378">Hydrolase</keyword>
<dbReference type="SUPFAM" id="SSF144091">
    <property type="entry name" value="Rhomboid-like"/>
    <property type="match status" value="1"/>
</dbReference>
<feature type="transmembrane region" description="Helical" evidence="5">
    <location>
        <begin position="162"/>
        <end position="181"/>
    </location>
</feature>
<protein>
    <submittedName>
        <fullName evidence="7">Rhomboid family intramembrane serine protease</fullName>
        <ecNumber evidence="7">3.4.21.-</ecNumber>
    </submittedName>
</protein>
<dbReference type="Proteomes" id="UP001597533">
    <property type="component" value="Unassembled WGS sequence"/>
</dbReference>
<dbReference type="Gene3D" id="1.20.1540.10">
    <property type="entry name" value="Rhomboid-like"/>
    <property type="match status" value="1"/>
</dbReference>
<evidence type="ECO:0000256" key="1">
    <source>
        <dbReference type="ARBA" id="ARBA00004141"/>
    </source>
</evidence>
<feature type="transmembrane region" description="Helical" evidence="5">
    <location>
        <begin position="65"/>
        <end position="83"/>
    </location>
</feature>
<sequence length="240" mass="27888">MQEQFKFSTGVIAYPIAFVMLLWIIFWFEIRFNVNLNKHGIYPKTLSGLQGVVFSPFIHSGIKHLYSNTIPLFVLSTALFYFYRPIAWKVLGYGILLSGLLTWSIGRPSYHIGASGLIYVLVSFTFFKGIFAKHYRLIALSLLVIFLYGSMVWHILPIQEGISWEGHLSGLLTGLLFALIFRKEIAKPKKYVWEQEDYNEDNDAFLKHFDENGNFIEHIEPKIEEEQTPTIKYTFKENKD</sequence>
<dbReference type="EC" id="3.4.21.-" evidence="7"/>
<keyword evidence="3 5" id="KW-1133">Transmembrane helix</keyword>
<feature type="domain" description="Peptidase S54 rhomboid" evidence="6">
    <location>
        <begin position="52"/>
        <end position="183"/>
    </location>
</feature>
<dbReference type="GO" id="GO:0008233">
    <property type="term" value="F:peptidase activity"/>
    <property type="evidence" value="ECO:0007669"/>
    <property type="project" value="UniProtKB-KW"/>
</dbReference>
<reference evidence="8" key="1">
    <citation type="journal article" date="2019" name="Int. J. Syst. Evol. Microbiol.">
        <title>The Global Catalogue of Microorganisms (GCM) 10K type strain sequencing project: providing services to taxonomists for standard genome sequencing and annotation.</title>
        <authorList>
            <consortium name="The Broad Institute Genomics Platform"/>
            <consortium name="The Broad Institute Genome Sequencing Center for Infectious Disease"/>
            <person name="Wu L."/>
            <person name="Ma J."/>
        </authorList>
    </citation>
    <scope>NUCLEOTIDE SEQUENCE [LARGE SCALE GENOMIC DNA]</scope>
    <source>
        <strain evidence="8">KCTC 32141</strain>
    </source>
</reference>
<feature type="transmembrane region" description="Helical" evidence="5">
    <location>
        <begin position="112"/>
        <end position="130"/>
    </location>
</feature>
<dbReference type="GO" id="GO:0006508">
    <property type="term" value="P:proteolysis"/>
    <property type="evidence" value="ECO:0007669"/>
    <property type="project" value="UniProtKB-KW"/>
</dbReference>
<evidence type="ECO:0000256" key="4">
    <source>
        <dbReference type="ARBA" id="ARBA00023136"/>
    </source>
</evidence>
<dbReference type="InterPro" id="IPR050925">
    <property type="entry name" value="Rhomboid_protease_S54"/>
</dbReference>
<dbReference type="InterPro" id="IPR022764">
    <property type="entry name" value="Peptidase_S54_rhomboid_dom"/>
</dbReference>
<feature type="transmembrane region" description="Helical" evidence="5">
    <location>
        <begin position="12"/>
        <end position="29"/>
    </location>
</feature>
<proteinExistence type="predicted"/>
<evidence type="ECO:0000256" key="2">
    <source>
        <dbReference type="ARBA" id="ARBA00022692"/>
    </source>
</evidence>
<evidence type="ECO:0000256" key="5">
    <source>
        <dbReference type="SAM" id="Phobius"/>
    </source>
</evidence>
<keyword evidence="7" id="KW-0645">Protease</keyword>
<dbReference type="RefSeq" id="WP_183486566.1">
    <property type="nucleotide sequence ID" value="NZ_JBHUOV010000001.1"/>
</dbReference>
<keyword evidence="8" id="KW-1185">Reference proteome</keyword>
<comment type="subcellular location">
    <subcellularLocation>
        <location evidence="1">Membrane</location>
        <topology evidence="1">Multi-pass membrane protein</topology>
    </subcellularLocation>
</comment>
<feature type="transmembrane region" description="Helical" evidence="5">
    <location>
        <begin position="90"/>
        <end position="106"/>
    </location>
</feature>
<comment type="caution">
    <text evidence="7">The sequence shown here is derived from an EMBL/GenBank/DDBJ whole genome shotgun (WGS) entry which is preliminary data.</text>
</comment>
<keyword evidence="4 5" id="KW-0472">Membrane</keyword>
<organism evidence="7 8">
    <name type="scientific">Lacinutrix iliipiscaria</name>
    <dbReference type="NCBI Taxonomy" id="1230532"/>
    <lineage>
        <taxon>Bacteria</taxon>
        <taxon>Pseudomonadati</taxon>
        <taxon>Bacteroidota</taxon>
        <taxon>Flavobacteriia</taxon>
        <taxon>Flavobacteriales</taxon>
        <taxon>Flavobacteriaceae</taxon>
        <taxon>Lacinutrix</taxon>
    </lineage>
</organism>
<feature type="transmembrane region" description="Helical" evidence="5">
    <location>
        <begin position="137"/>
        <end position="156"/>
    </location>
</feature>
<evidence type="ECO:0000259" key="6">
    <source>
        <dbReference type="Pfam" id="PF01694"/>
    </source>
</evidence>
<dbReference type="PANTHER" id="PTHR43731:SF9">
    <property type="entry name" value="SLR1461 PROTEIN"/>
    <property type="match status" value="1"/>
</dbReference>
<name>A0ABW5WKV1_9FLAO</name>
<dbReference type="InterPro" id="IPR035952">
    <property type="entry name" value="Rhomboid-like_sf"/>
</dbReference>
<gene>
    <name evidence="7" type="ORF">ACFS5M_05375</name>
</gene>
<evidence type="ECO:0000313" key="8">
    <source>
        <dbReference type="Proteomes" id="UP001597533"/>
    </source>
</evidence>